<sequence>MKISVRLGEAQFEKSTKLTLNLSEVQICQGRFIIVQCGDQKFQSSTEKTSTPQFSDCFSINIVPSQRPMILFEYYETFVVKSSVYKAFVIIETNHLSYNKDVSQWIEFSNGGRLFVTLRLCN</sequence>
<gene>
    <name evidence="1" type="ORF">ENUP19_0089G0020</name>
</gene>
<comment type="caution">
    <text evidence="1">The sequence shown here is derived from an EMBL/GenBank/DDBJ whole genome shotgun (WGS) entry which is preliminary data.</text>
</comment>
<dbReference type="EMBL" id="BAAFRS010000089">
    <property type="protein sequence ID" value="GAB1222026.1"/>
    <property type="molecule type" value="Genomic_DNA"/>
</dbReference>
<name>A0ABQ0DGP1_9EUKA</name>
<organism evidence="1 2">
    <name type="scientific">Entamoeba nuttalli</name>
    <dbReference type="NCBI Taxonomy" id="412467"/>
    <lineage>
        <taxon>Eukaryota</taxon>
        <taxon>Amoebozoa</taxon>
        <taxon>Evosea</taxon>
        <taxon>Archamoebae</taxon>
        <taxon>Mastigamoebida</taxon>
        <taxon>Entamoebidae</taxon>
        <taxon>Entamoeba</taxon>
    </lineage>
</organism>
<reference evidence="1 2" key="1">
    <citation type="journal article" date="2019" name="PLoS Negl. Trop. Dis.">
        <title>Whole genome sequencing of Entamoeba nuttalli reveals mammalian host-related molecular signatures and a novel octapeptide-repeat surface protein.</title>
        <authorList>
            <person name="Tanaka M."/>
            <person name="Makiuchi T."/>
            <person name="Komiyama T."/>
            <person name="Shiina T."/>
            <person name="Osaki K."/>
            <person name="Tachibana H."/>
        </authorList>
    </citation>
    <scope>NUCLEOTIDE SEQUENCE [LARGE SCALE GENOMIC DNA]</scope>
    <source>
        <strain evidence="1 2">P19-061405</strain>
    </source>
</reference>
<keyword evidence="2" id="KW-1185">Reference proteome</keyword>
<protein>
    <recommendedName>
        <fullName evidence="3">C2 domain-containing protein</fullName>
    </recommendedName>
</protein>
<proteinExistence type="predicted"/>
<dbReference type="Proteomes" id="UP001628156">
    <property type="component" value="Unassembled WGS sequence"/>
</dbReference>
<dbReference type="InterPro" id="IPR035892">
    <property type="entry name" value="C2_domain_sf"/>
</dbReference>
<accession>A0ABQ0DGP1</accession>
<evidence type="ECO:0000313" key="2">
    <source>
        <dbReference type="Proteomes" id="UP001628156"/>
    </source>
</evidence>
<evidence type="ECO:0000313" key="1">
    <source>
        <dbReference type="EMBL" id="GAB1222026.1"/>
    </source>
</evidence>
<dbReference type="SUPFAM" id="SSF49562">
    <property type="entry name" value="C2 domain (Calcium/lipid-binding domain, CaLB)"/>
    <property type="match status" value="1"/>
</dbReference>
<evidence type="ECO:0008006" key="3">
    <source>
        <dbReference type="Google" id="ProtNLM"/>
    </source>
</evidence>